<dbReference type="RefSeq" id="WP_216327150.1">
    <property type="nucleotide sequence ID" value="NZ_JAHKRT010000009.1"/>
</dbReference>
<dbReference type="EMBL" id="JAHKRT010000009">
    <property type="protein sequence ID" value="MBU3079278.1"/>
    <property type="molecule type" value="Genomic_DNA"/>
</dbReference>
<reference evidence="1 2" key="1">
    <citation type="submission" date="2021-06" db="EMBL/GenBank/DDBJ databases">
        <title>Sphingomonas sp. XMGL2, whole genome shotgun sequencing project.</title>
        <authorList>
            <person name="Zhao G."/>
            <person name="Shen L."/>
        </authorList>
    </citation>
    <scope>NUCLEOTIDE SEQUENCE [LARGE SCALE GENOMIC DNA]</scope>
    <source>
        <strain evidence="1 2">XMGL2</strain>
    </source>
</reference>
<dbReference type="Pfam" id="PF01904">
    <property type="entry name" value="DUF72"/>
    <property type="match status" value="1"/>
</dbReference>
<dbReference type="InterPro" id="IPR002763">
    <property type="entry name" value="DUF72"/>
</dbReference>
<keyword evidence="2" id="KW-1185">Reference proteome</keyword>
<accession>A0ABS6BLV1</accession>
<organism evidence="1 2">
    <name type="scientific">Sphingomonas quercus</name>
    <dbReference type="NCBI Taxonomy" id="2842451"/>
    <lineage>
        <taxon>Bacteria</taxon>
        <taxon>Pseudomonadati</taxon>
        <taxon>Pseudomonadota</taxon>
        <taxon>Alphaproteobacteria</taxon>
        <taxon>Sphingomonadales</taxon>
        <taxon>Sphingomonadaceae</taxon>
        <taxon>Sphingomonas</taxon>
    </lineage>
</organism>
<proteinExistence type="predicted"/>
<gene>
    <name evidence="1" type="ORF">KOF26_15580</name>
</gene>
<name>A0ABS6BLV1_9SPHN</name>
<comment type="caution">
    <text evidence="1">The sequence shown here is derived from an EMBL/GenBank/DDBJ whole genome shotgun (WGS) entry which is preliminary data.</text>
</comment>
<dbReference type="PANTHER" id="PTHR30348:SF14">
    <property type="entry name" value="BLR8050 PROTEIN"/>
    <property type="match status" value="1"/>
</dbReference>
<sequence>MSAVRGPVVGTAGWSIARKEAGAFPAEGPALARYARVFRGVEVNSSFYRPHRPATWARWADSVPDGFRFAVKVPRAITHEAKLVDAEAPAVQFASEVGAMGGKLAIMLVQLPPKLAFEPATVERFFTMLRGLTDADIVCEPRNATWFTPEADQLLTRLGIARAAADPALAAAAAVPGGWPGLAYWRLHGSPVMYRSSYHASAIADYARRLRVAAADTQQAWCIFDNTAGSAAIGNALALMAEINALSNSGAGNQ</sequence>
<dbReference type="Proteomes" id="UP000776276">
    <property type="component" value="Unassembled WGS sequence"/>
</dbReference>
<evidence type="ECO:0000313" key="2">
    <source>
        <dbReference type="Proteomes" id="UP000776276"/>
    </source>
</evidence>
<dbReference type="PANTHER" id="PTHR30348">
    <property type="entry name" value="UNCHARACTERIZED PROTEIN YECE"/>
    <property type="match status" value="1"/>
</dbReference>
<protein>
    <submittedName>
        <fullName evidence="1">DUF72 domain-containing protein</fullName>
    </submittedName>
</protein>
<evidence type="ECO:0000313" key="1">
    <source>
        <dbReference type="EMBL" id="MBU3079278.1"/>
    </source>
</evidence>